<evidence type="ECO:0000313" key="2">
    <source>
        <dbReference type="EMBL" id="KAH6599640.1"/>
    </source>
</evidence>
<name>A0ABQ8FK21_9FUNG</name>
<dbReference type="InterPro" id="IPR011049">
    <property type="entry name" value="Serralysin-like_metalloprot_C"/>
</dbReference>
<keyword evidence="3" id="KW-1185">Reference proteome</keyword>
<feature type="compositionally biased region" description="Polar residues" evidence="1">
    <location>
        <begin position="131"/>
        <end position="142"/>
    </location>
</feature>
<dbReference type="Gene3D" id="2.150.10.10">
    <property type="entry name" value="Serralysin-like metalloprotease, C-terminal"/>
    <property type="match status" value="1"/>
</dbReference>
<protein>
    <submittedName>
        <fullName evidence="2">Uncharacterized protein</fullName>
    </submittedName>
</protein>
<reference evidence="2 3" key="1">
    <citation type="submission" date="2021-02" db="EMBL/GenBank/DDBJ databases">
        <title>Variation within the Batrachochytrium salamandrivorans European outbreak.</title>
        <authorList>
            <person name="Kelly M."/>
            <person name="Pasmans F."/>
            <person name="Shea T.P."/>
            <person name="Munoz J.F."/>
            <person name="Carranza S."/>
            <person name="Cuomo C.A."/>
            <person name="Martel A."/>
        </authorList>
    </citation>
    <scope>NUCLEOTIDE SEQUENCE [LARGE SCALE GENOMIC DNA]</scope>
    <source>
        <strain evidence="2 3">AMFP18/2</strain>
    </source>
</reference>
<gene>
    <name evidence="2" type="ORF">BASA50_002837</name>
</gene>
<dbReference type="EMBL" id="JAFCIX010000062">
    <property type="protein sequence ID" value="KAH6599640.1"/>
    <property type="molecule type" value="Genomic_DNA"/>
</dbReference>
<feature type="region of interest" description="Disordered" evidence="1">
    <location>
        <begin position="75"/>
        <end position="103"/>
    </location>
</feature>
<proteinExistence type="predicted"/>
<feature type="region of interest" description="Disordered" evidence="1">
    <location>
        <begin position="18"/>
        <end position="52"/>
    </location>
</feature>
<feature type="region of interest" description="Disordered" evidence="1">
    <location>
        <begin position="131"/>
        <end position="153"/>
    </location>
</feature>
<sequence length="153" mass="16387">MPLIFNGLVAVTNQLLSTHGRDSGQTDNTVPLLSSNGNEYEDPGPSNQVPPQHRDLVVRLLDTIKGVWSRMKNGTMQRFNKNGHSTTDQENNLATGQENNLATGQENNLATGQENNLATGQENNLATGQENNLATSQGNNLATDPDTSDSGIS</sequence>
<evidence type="ECO:0000313" key="3">
    <source>
        <dbReference type="Proteomes" id="UP001648503"/>
    </source>
</evidence>
<accession>A0ABQ8FK21</accession>
<comment type="caution">
    <text evidence="2">The sequence shown here is derived from an EMBL/GenBank/DDBJ whole genome shotgun (WGS) entry which is preliminary data.</text>
</comment>
<organism evidence="2 3">
    <name type="scientific">Batrachochytrium salamandrivorans</name>
    <dbReference type="NCBI Taxonomy" id="1357716"/>
    <lineage>
        <taxon>Eukaryota</taxon>
        <taxon>Fungi</taxon>
        <taxon>Fungi incertae sedis</taxon>
        <taxon>Chytridiomycota</taxon>
        <taxon>Chytridiomycota incertae sedis</taxon>
        <taxon>Chytridiomycetes</taxon>
        <taxon>Rhizophydiales</taxon>
        <taxon>Rhizophydiales incertae sedis</taxon>
        <taxon>Batrachochytrium</taxon>
    </lineage>
</organism>
<dbReference type="Proteomes" id="UP001648503">
    <property type="component" value="Unassembled WGS sequence"/>
</dbReference>
<feature type="compositionally biased region" description="Polar residues" evidence="1">
    <location>
        <begin position="25"/>
        <end position="38"/>
    </location>
</feature>
<evidence type="ECO:0000256" key="1">
    <source>
        <dbReference type="SAM" id="MobiDB-lite"/>
    </source>
</evidence>